<evidence type="ECO:0000256" key="2">
    <source>
        <dbReference type="ARBA" id="ARBA00004713"/>
    </source>
</evidence>
<evidence type="ECO:0000256" key="12">
    <source>
        <dbReference type="ARBA" id="ARBA00044330"/>
    </source>
</evidence>
<dbReference type="PANTHER" id="PTHR30160:SF19">
    <property type="entry name" value="LIPOPOLYSACCHARIDE HEPTOSYLTRANSFERASE 1"/>
    <property type="match status" value="1"/>
</dbReference>
<dbReference type="CDD" id="cd03789">
    <property type="entry name" value="GT9_LPS_heptosyltransferase"/>
    <property type="match status" value="1"/>
</dbReference>
<comment type="caution">
    <text evidence="14">The sequence shown here is derived from an EMBL/GenBank/DDBJ whole genome shotgun (WGS) entry which is preliminary data.</text>
</comment>
<keyword evidence="8" id="KW-0472">Membrane</keyword>
<proteinExistence type="inferred from homology"/>
<keyword evidence="6" id="KW-0808">Transferase</keyword>
<dbReference type="EC" id="2.4.99.23" evidence="10"/>
<evidence type="ECO:0000256" key="6">
    <source>
        <dbReference type="ARBA" id="ARBA00022679"/>
    </source>
</evidence>
<name>A0A917LQE1_9GAMM</name>
<evidence type="ECO:0000256" key="10">
    <source>
        <dbReference type="ARBA" id="ARBA00044041"/>
    </source>
</evidence>
<evidence type="ECO:0000256" key="8">
    <source>
        <dbReference type="ARBA" id="ARBA00023136"/>
    </source>
</evidence>
<sequence length="360" mass="39854">MQLLIVKTSSLGDVIHTLPALTDAQEAVPGLKVDWVVEESFAEVPSWHPAVENVIPVAVRRWRKSWVQSFRSGEVARFRDQLRAREYDLIIDAQGLLKSALICIQARGVRAGLDQHSIREPLASRFYQQRIAVQKNQHAVQRVRELFAKALGYTFDHSAINYGISLPGIAEPEDGVTGKQSAIMFLHGTTWASKHWPLAYWQDLARIATANGFEVLLPWGNLQEQQRAKDIADVSPTGCRVLEKCGLTELALYMSQCQGVVAVDTGLGHLAAAQNLPVVSLYGSTNPALSGTFGYHQLHLKSDLPCAPCMKRDCHYQGEAQVDTLTDGRSLVVEPACYRTHPPGPVWDHLCRLMSLEQGS</sequence>
<dbReference type="PANTHER" id="PTHR30160">
    <property type="entry name" value="TETRAACYLDISACCHARIDE 4'-KINASE-RELATED"/>
    <property type="match status" value="1"/>
</dbReference>
<dbReference type="Pfam" id="PF01075">
    <property type="entry name" value="Glyco_transf_9"/>
    <property type="match status" value="1"/>
</dbReference>
<dbReference type="OrthoDB" id="9767552at2"/>
<dbReference type="InterPro" id="IPR002201">
    <property type="entry name" value="Glyco_trans_9"/>
</dbReference>
<dbReference type="RefSeq" id="WP_157885661.1">
    <property type="nucleotide sequence ID" value="NZ_BMIY01000002.1"/>
</dbReference>
<evidence type="ECO:0000313" key="14">
    <source>
        <dbReference type="EMBL" id="GGG51158.1"/>
    </source>
</evidence>
<keyword evidence="15" id="KW-1185">Reference proteome</keyword>
<organism evidence="14 15">
    <name type="scientific">Pseudohongiella nitratireducens</name>
    <dbReference type="NCBI Taxonomy" id="1768907"/>
    <lineage>
        <taxon>Bacteria</taxon>
        <taxon>Pseudomonadati</taxon>
        <taxon>Pseudomonadota</taxon>
        <taxon>Gammaproteobacteria</taxon>
        <taxon>Pseudomonadales</taxon>
        <taxon>Pseudohongiellaceae</taxon>
        <taxon>Pseudohongiella</taxon>
    </lineage>
</organism>
<evidence type="ECO:0000256" key="9">
    <source>
        <dbReference type="ARBA" id="ARBA00043995"/>
    </source>
</evidence>
<reference evidence="14" key="2">
    <citation type="submission" date="2020-09" db="EMBL/GenBank/DDBJ databases">
        <authorList>
            <person name="Sun Q."/>
            <person name="Zhou Y."/>
        </authorList>
    </citation>
    <scope>NUCLEOTIDE SEQUENCE</scope>
    <source>
        <strain evidence="14">CGMCC 1.15425</strain>
    </source>
</reference>
<evidence type="ECO:0000256" key="4">
    <source>
        <dbReference type="ARBA" id="ARBA00022519"/>
    </source>
</evidence>
<keyword evidence="7" id="KW-0448">Lipopolysaccharide biosynthesis</keyword>
<evidence type="ECO:0000313" key="15">
    <source>
        <dbReference type="Proteomes" id="UP000627715"/>
    </source>
</evidence>
<dbReference type="GO" id="GO:0008713">
    <property type="term" value="F:ADP-heptose-lipopolysaccharide heptosyltransferase activity"/>
    <property type="evidence" value="ECO:0007669"/>
    <property type="project" value="TreeGrafter"/>
</dbReference>
<comment type="subcellular location">
    <subcellularLocation>
        <location evidence="1">Cell inner membrane</location>
        <topology evidence="1">Peripheral membrane protein</topology>
        <orientation evidence="1">Cytoplasmic side</orientation>
    </subcellularLocation>
</comment>
<keyword evidence="5" id="KW-0328">Glycosyltransferase</keyword>
<dbReference type="GO" id="GO:0005829">
    <property type="term" value="C:cytosol"/>
    <property type="evidence" value="ECO:0007669"/>
    <property type="project" value="TreeGrafter"/>
</dbReference>
<evidence type="ECO:0000256" key="1">
    <source>
        <dbReference type="ARBA" id="ARBA00004515"/>
    </source>
</evidence>
<evidence type="ECO:0000256" key="5">
    <source>
        <dbReference type="ARBA" id="ARBA00022676"/>
    </source>
</evidence>
<evidence type="ECO:0000256" key="7">
    <source>
        <dbReference type="ARBA" id="ARBA00022985"/>
    </source>
</evidence>
<evidence type="ECO:0000256" key="11">
    <source>
        <dbReference type="ARBA" id="ARBA00044190"/>
    </source>
</evidence>
<dbReference type="InterPro" id="IPR011908">
    <property type="entry name" value="LipoPS_heptosylTferase-I"/>
</dbReference>
<comment type="pathway">
    <text evidence="2">Bacterial outer membrane biogenesis; LPS core biosynthesis.</text>
</comment>
<dbReference type="EMBL" id="BMIY01000002">
    <property type="protein sequence ID" value="GGG51158.1"/>
    <property type="molecule type" value="Genomic_DNA"/>
</dbReference>
<dbReference type="GO" id="GO:0005886">
    <property type="term" value="C:plasma membrane"/>
    <property type="evidence" value="ECO:0007669"/>
    <property type="project" value="UniProtKB-SubCell"/>
</dbReference>
<dbReference type="NCBIfam" id="TIGR02193">
    <property type="entry name" value="heptsyl_trn_I"/>
    <property type="match status" value="1"/>
</dbReference>
<dbReference type="AlphaFoldDB" id="A0A917LQE1"/>
<comment type="catalytic activity">
    <reaction evidence="13">
        <text>an alpha-Kdo-(2-&gt;4)-alpha-Kdo-(2-&gt;6)-lipid A + ADP-L-glycero-beta-D-manno-heptose = an L-alpha-D-Hep-(1-&gt;5)-[alpha-Kdo-(2-&gt;4)]-alpha-Kdo-(2-&gt;6)-lipid A + ADP + H(+)</text>
        <dbReference type="Rhea" id="RHEA:74067"/>
        <dbReference type="ChEBI" id="CHEBI:15378"/>
        <dbReference type="ChEBI" id="CHEBI:61506"/>
        <dbReference type="ChEBI" id="CHEBI:176431"/>
        <dbReference type="ChEBI" id="CHEBI:193068"/>
        <dbReference type="ChEBI" id="CHEBI:456216"/>
        <dbReference type="EC" id="2.4.99.23"/>
    </reaction>
</comment>
<comment type="similarity">
    <text evidence="9">Belongs to the glycosyltransferase 9 family.</text>
</comment>
<dbReference type="SUPFAM" id="SSF53756">
    <property type="entry name" value="UDP-Glycosyltransferase/glycogen phosphorylase"/>
    <property type="match status" value="1"/>
</dbReference>
<keyword evidence="4" id="KW-0997">Cell inner membrane</keyword>
<protein>
    <recommendedName>
        <fullName evidence="11">Lipopolysaccharide heptosyltransferase 1</fullName>
        <ecNumber evidence="10">2.4.99.23</ecNumber>
    </recommendedName>
    <alternativeName>
        <fullName evidence="12">ADP-heptose:lipopolysaccharide heptosyltransferase I</fullName>
    </alternativeName>
</protein>
<dbReference type="GO" id="GO:0009244">
    <property type="term" value="P:lipopolysaccharide core region biosynthetic process"/>
    <property type="evidence" value="ECO:0007669"/>
    <property type="project" value="InterPro"/>
</dbReference>
<keyword evidence="3" id="KW-1003">Cell membrane</keyword>
<evidence type="ECO:0000256" key="13">
    <source>
        <dbReference type="ARBA" id="ARBA00049201"/>
    </source>
</evidence>
<evidence type="ECO:0000256" key="3">
    <source>
        <dbReference type="ARBA" id="ARBA00022475"/>
    </source>
</evidence>
<dbReference type="InterPro" id="IPR051199">
    <property type="entry name" value="LPS_LOS_Heptosyltrfase"/>
</dbReference>
<accession>A0A917LQE1</accession>
<dbReference type="Proteomes" id="UP000627715">
    <property type="component" value="Unassembled WGS sequence"/>
</dbReference>
<reference evidence="14" key="1">
    <citation type="journal article" date="2014" name="Int. J. Syst. Evol. Microbiol.">
        <title>Complete genome sequence of Corynebacterium casei LMG S-19264T (=DSM 44701T), isolated from a smear-ripened cheese.</title>
        <authorList>
            <consortium name="US DOE Joint Genome Institute (JGI-PGF)"/>
            <person name="Walter F."/>
            <person name="Albersmeier A."/>
            <person name="Kalinowski J."/>
            <person name="Ruckert C."/>
        </authorList>
    </citation>
    <scope>NUCLEOTIDE SEQUENCE</scope>
    <source>
        <strain evidence="14">CGMCC 1.15425</strain>
    </source>
</reference>
<dbReference type="Gene3D" id="3.40.50.2000">
    <property type="entry name" value="Glycogen Phosphorylase B"/>
    <property type="match status" value="2"/>
</dbReference>
<gene>
    <name evidence="14" type="ORF">GCM10011403_05370</name>
</gene>